<name>A0A8T3YPU7_9ARCH</name>
<dbReference type="SUPFAM" id="SSF143100">
    <property type="entry name" value="TTHA1013/TTHA0281-like"/>
    <property type="match status" value="1"/>
</dbReference>
<dbReference type="AlphaFoldDB" id="A0A8T3YPU7"/>
<proteinExistence type="predicted"/>
<sequence length="75" mass="8447">MARSQERLFTAVLTKEGKWYVSYNPETGVASQGRNKEGALKNLKEAVELYLEDDDVTLPEIREVAEFKAKIKATA</sequence>
<comment type="caution">
    <text evidence="1">The sequence shown here is derived from an EMBL/GenBank/DDBJ whole genome shotgun (WGS) entry which is preliminary data.</text>
</comment>
<gene>
    <name evidence="1" type="ORF">HY544_04670</name>
</gene>
<organism evidence="1 2">
    <name type="scientific">Candidatus Iainarchaeum sp</name>
    <dbReference type="NCBI Taxonomy" id="3101447"/>
    <lineage>
        <taxon>Archaea</taxon>
        <taxon>Candidatus Iainarchaeota</taxon>
        <taxon>Candidatus Iainarchaeia</taxon>
        <taxon>Candidatus Iainarchaeales</taxon>
        <taxon>Candidatus Iainarchaeaceae</taxon>
        <taxon>Candidatus Iainarchaeum</taxon>
    </lineage>
</organism>
<reference evidence="1" key="1">
    <citation type="submission" date="2020-07" db="EMBL/GenBank/DDBJ databases">
        <title>Huge and variable diversity of episymbiotic CPR bacteria and DPANN archaea in groundwater ecosystems.</title>
        <authorList>
            <person name="He C.Y."/>
            <person name="Keren R."/>
            <person name="Whittaker M."/>
            <person name="Farag I.F."/>
            <person name="Doudna J."/>
            <person name="Cate J.H.D."/>
            <person name="Banfield J.F."/>
        </authorList>
    </citation>
    <scope>NUCLEOTIDE SEQUENCE</scope>
    <source>
        <strain evidence="1">NC_groundwater_1296_Ag_S-0.2um_52_80</strain>
    </source>
</reference>
<accession>A0A8T3YPU7</accession>
<protein>
    <submittedName>
        <fullName evidence="1">Type II toxin-antitoxin system HicB family antitoxin</fullName>
    </submittedName>
</protein>
<dbReference type="Pfam" id="PF24113">
    <property type="entry name" value="DUF7387"/>
    <property type="match status" value="1"/>
</dbReference>
<dbReference type="EMBL" id="JACQPB010000041">
    <property type="protein sequence ID" value="MBI4210771.1"/>
    <property type="molecule type" value="Genomic_DNA"/>
</dbReference>
<evidence type="ECO:0000313" key="2">
    <source>
        <dbReference type="Proteomes" id="UP000732298"/>
    </source>
</evidence>
<dbReference type="Proteomes" id="UP000732298">
    <property type="component" value="Unassembled WGS sequence"/>
</dbReference>
<dbReference type="Gene3D" id="3.30.160.250">
    <property type="match status" value="1"/>
</dbReference>
<evidence type="ECO:0000313" key="1">
    <source>
        <dbReference type="EMBL" id="MBI4210771.1"/>
    </source>
</evidence>
<dbReference type="InterPro" id="IPR035069">
    <property type="entry name" value="TTHA1013/TTHA0281-like"/>
</dbReference>
<dbReference type="InterPro" id="IPR055811">
    <property type="entry name" value="DUF7387"/>
</dbReference>